<protein>
    <submittedName>
        <fullName evidence="2">Uncharacterized protein</fullName>
    </submittedName>
</protein>
<dbReference type="AlphaFoldDB" id="A0A8J3SUA9"/>
<accession>A0A8J3SUA9</accession>
<reference evidence="2" key="1">
    <citation type="submission" date="2021-01" db="EMBL/GenBank/DDBJ databases">
        <title>Whole genome shotgun sequence of Planobispora takensis NBRC 109077.</title>
        <authorList>
            <person name="Komaki H."/>
            <person name="Tamura T."/>
        </authorList>
    </citation>
    <scope>NUCLEOTIDE SEQUENCE</scope>
    <source>
        <strain evidence="2">NBRC 109077</strain>
    </source>
</reference>
<proteinExistence type="predicted"/>
<organism evidence="2 3">
    <name type="scientific">Planobispora takensis</name>
    <dbReference type="NCBI Taxonomy" id="1367882"/>
    <lineage>
        <taxon>Bacteria</taxon>
        <taxon>Bacillati</taxon>
        <taxon>Actinomycetota</taxon>
        <taxon>Actinomycetes</taxon>
        <taxon>Streptosporangiales</taxon>
        <taxon>Streptosporangiaceae</taxon>
        <taxon>Planobispora</taxon>
    </lineage>
</organism>
<gene>
    <name evidence="2" type="ORF">Pta02_26550</name>
</gene>
<keyword evidence="3" id="KW-1185">Reference proteome</keyword>
<name>A0A8J3SUA9_9ACTN</name>
<comment type="caution">
    <text evidence="2">The sequence shown here is derived from an EMBL/GenBank/DDBJ whole genome shotgun (WGS) entry which is preliminary data.</text>
</comment>
<evidence type="ECO:0000256" key="1">
    <source>
        <dbReference type="SAM" id="MobiDB-lite"/>
    </source>
</evidence>
<dbReference type="EMBL" id="BOOK01000017">
    <property type="protein sequence ID" value="GII00647.1"/>
    <property type="molecule type" value="Genomic_DNA"/>
</dbReference>
<evidence type="ECO:0000313" key="2">
    <source>
        <dbReference type="EMBL" id="GII00647.1"/>
    </source>
</evidence>
<feature type="region of interest" description="Disordered" evidence="1">
    <location>
        <begin position="28"/>
        <end position="57"/>
    </location>
</feature>
<dbReference type="Proteomes" id="UP000634476">
    <property type="component" value="Unassembled WGS sequence"/>
</dbReference>
<sequence length="99" mass="11052">MRVIGKIYGKQYQLQGSVNEIRREGYRARPERRRAVPRTTRASRGNEGASGVPRGALVSDRRTARAFGVSDPGTLVNAFTSADRLREVRAAFPSLRNHQ</sequence>
<evidence type="ECO:0000313" key="3">
    <source>
        <dbReference type="Proteomes" id="UP000634476"/>
    </source>
</evidence>